<dbReference type="SUPFAM" id="SSF56436">
    <property type="entry name" value="C-type lectin-like"/>
    <property type="match status" value="1"/>
</dbReference>
<dbReference type="Pfam" id="PF00059">
    <property type="entry name" value="Lectin_C"/>
    <property type="match status" value="1"/>
</dbReference>
<dbReference type="Gene3D" id="3.10.100.10">
    <property type="entry name" value="Mannose-Binding Protein A, subunit A"/>
    <property type="match status" value="1"/>
</dbReference>
<protein>
    <submittedName>
        <fullName evidence="1">Uncharacterized protein</fullName>
    </submittedName>
</protein>
<dbReference type="OrthoDB" id="8953283at2759"/>
<name>A0A8C3E3M0_CORMO</name>
<keyword evidence="2" id="KW-1185">Reference proteome</keyword>
<dbReference type="Proteomes" id="UP000694553">
    <property type="component" value="Unassembled WGS sequence"/>
</dbReference>
<sequence length="354" mass="39817">MAGRGCRGRTFPSAAPQHTSASAETSCFCPLKRSRARRAIGAARGMAQSVVYADLKFAAGPPSTVPDEDDSPYENVPLGPVTAAPSPGRWTRRWRVPRALLAASLLLLLLVVAVVVLGAYYWQVTRSLQDTSREHMAEQGRLSQELRAREQSLEQTQLELAWAREELQRVWHEYNITQTELESRNAELGHTQQELAVLQEEVQVVQGKLNTSKSLVSSLRACVNTDCCPSGWVLYRSKCLYISMAKKSWQDSHQDCAERSAQLLVQDDWSSLLVPHFVQASNARYWIGARIFYEAGSSVWRDSKYPKRYNSDCWSVGNGELWSLTCKNLFQWICEKSPNLSSASETRPPFLTKD</sequence>
<accession>A0A8C3E3M0</accession>
<reference evidence="2" key="1">
    <citation type="submission" date="2019-10" db="EMBL/GenBank/DDBJ databases">
        <title>Corvus moneduloides (New Caledonian crow) genome, bCorMon1, primary haplotype.</title>
        <authorList>
            <person name="Rutz C."/>
            <person name="Fungtammasan C."/>
            <person name="Mountcastle J."/>
            <person name="Formenti G."/>
            <person name="Chow W."/>
            <person name="Howe K."/>
            <person name="Steele M.P."/>
            <person name="Fernandes J."/>
            <person name="Gilbert M.T.P."/>
            <person name="Fedrigo O."/>
            <person name="Jarvis E.D."/>
            <person name="Gemmell N."/>
        </authorList>
    </citation>
    <scope>NUCLEOTIDE SEQUENCE [LARGE SCALE GENOMIC DNA]</scope>
</reference>
<evidence type="ECO:0000313" key="1">
    <source>
        <dbReference type="Ensembl" id="ENSCMUP00000013997.1"/>
    </source>
</evidence>
<dbReference type="InterPro" id="IPR039689">
    <property type="entry name" value="CD72"/>
</dbReference>
<gene>
    <name evidence="1" type="primary">LOC116438046</name>
</gene>
<dbReference type="InterPro" id="IPR001304">
    <property type="entry name" value="C-type_lectin-like"/>
</dbReference>
<dbReference type="PANTHER" id="PTHR15028:SF6">
    <property type="entry name" value="B-CELL DIFFERENTIATION ANTIGEN CD72"/>
    <property type="match status" value="1"/>
</dbReference>
<evidence type="ECO:0000313" key="2">
    <source>
        <dbReference type="Proteomes" id="UP000694553"/>
    </source>
</evidence>
<reference evidence="1" key="2">
    <citation type="submission" date="2025-08" db="UniProtKB">
        <authorList>
            <consortium name="Ensembl"/>
        </authorList>
    </citation>
    <scope>IDENTIFICATION</scope>
</reference>
<proteinExistence type="predicted"/>
<dbReference type="SMART" id="SM00034">
    <property type="entry name" value="CLECT"/>
    <property type="match status" value="1"/>
</dbReference>
<dbReference type="Ensembl" id="ENSCMUT00000015031.2">
    <property type="protein sequence ID" value="ENSCMUP00000013997.1"/>
    <property type="gene ID" value="ENSCMUG00000008751.2"/>
</dbReference>
<dbReference type="PROSITE" id="PS50041">
    <property type="entry name" value="C_TYPE_LECTIN_2"/>
    <property type="match status" value="1"/>
</dbReference>
<dbReference type="InterPro" id="IPR016187">
    <property type="entry name" value="CTDL_fold"/>
</dbReference>
<dbReference type="GO" id="GO:0004888">
    <property type="term" value="F:transmembrane signaling receptor activity"/>
    <property type="evidence" value="ECO:0007669"/>
    <property type="project" value="InterPro"/>
</dbReference>
<dbReference type="PANTHER" id="PTHR15028">
    <property type="entry name" value="CD72-RELATED"/>
    <property type="match status" value="1"/>
</dbReference>
<reference evidence="1" key="3">
    <citation type="submission" date="2025-09" db="UniProtKB">
        <authorList>
            <consortium name="Ensembl"/>
        </authorList>
    </citation>
    <scope>IDENTIFICATION</scope>
</reference>
<organism evidence="1 2">
    <name type="scientific">Corvus moneduloides</name>
    <name type="common">New Caledonian crow</name>
    <dbReference type="NCBI Taxonomy" id="1196302"/>
    <lineage>
        <taxon>Eukaryota</taxon>
        <taxon>Metazoa</taxon>
        <taxon>Chordata</taxon>
        <taxon>Craniata</taxon>
        <taxon>Vertebrata</taxon>
        <taxon>Euteleostomi</taxon>
        <taxon>Archelosauria</taxon>
        <taxon>Archosauria</taxon>
        <taxon>Dinosauria</taxon>
        <taxon>Saurischia</taxon>
        <taxon>Theropoda</taxon>
        <taxon>Coelurosauria</taxon>
        <taxon>Aves</taxon>
        <taxon>Neognathae</taxon>
        <taxon>Neoaves</taxon>
        <taxon>Telluraves</taxon>
        <taxon>Australaves</taxon>
        <taxon>Passeriformes</taxon>
        <taxon>Corvoidea</taxon>
        <taxon>Corvidae</taxon>
        <taxon>Corvus</taxon>
    </lineage>
</organism>
<dbReference type="InterPro" id="IPR016186">
    <property type="entry name" value="C-type_lectin-like/link_sf"/>
</dbReference>
<dbReference type="GO" id="GO:0005886">
    <property type="term" value="C:plasma membrane"/>
    <property type="evidence" value="ECO:0007669"/>
    <property type="project" value="InterPro"/>
</dbReference>
<dbReference type="AlphaFoldDB" id="A0A8C3E3M0"/>
<dbReference type="GeneID" id="116438046"/>
<dbReference type="RefSeq" id="XP_031952483.1">
    <property type="nucleotide sequence ID" value="XM_032096592.1"/>
</dbReference>